<dbReference type="VEuPathDB" id="GiardiaDB:GL50581_3293"/>
<dbReference type="SUPFAM" id="SSF54001">
    <property type="entry name" value="Cysteine proteinases"/>
    <property type="match status" value="1"/>
</dbReference>
<dbReference type="InterPro" id="IPR038765">
    <property type="entry name" value="Papain-like_cys_pep_sf"/>
</dbReference>
<dbReference type="GO" id="GO:0006508">
    <property type="term" value="P:proteolysis"/>
    <property type="evidence" value="ECO:0007669"/>
    <property type="project" value="UniProtKB-KW"/>
</dbReference>
<dbReference type="VEuPathDB" id="GiardiaDB:GL50803_004577"/>
<protein>
    <recommendedName>
        <fullName evidence="5">NlpC/P60 domain-containing protein</fullName>
    </recommendedName>
</protein>
<evidence type="ECO:0000256" key="1">
    <source>
        <dbReference type="ARBA" id="ARBA00007074"/>
    </source>
</evidence>
<evidence type="ECO:0000256" key="4">
    <source>
        <dbReference type="ARBA" id="ARBA00022807"/>
    </source>
</evidence>
<sequence length="245" mass="28256">MMDEQEGAQEPACSLQDAFQVFLEKKRAERIKMAARAKPVQRNQAEKDRLRKLFVNKAMSYCGTPYSRKEHPEGSELATYPIQLDCCGLIRQTLMDLKGEFGFEPLPYNQAYQFDTLPIRHDTHDSIREGDLIFYEGVYFDSKKRPQKHNMVHVEIYLGGEGTPERCLGSRFRKQVVSVFDSYRFTSTVWELKKLYFCSIDTWLDGICKSVCPLHQWERATAGFTKGSIFEPLGEEDLVADPEDA</sequence>
<evidence type="ECO:0000313" key="6">
    <source>
        <dbReference type="EMBL" id="ESU42802.1"/>
    </source>
</evidence>
<comment type="similarity">
    <text evidence="1">Belongs to the peptidase C40 family.</text>
</comment>
<dbReference type="VEuPathDB" id="GiardiaDB:QR46_2343"/>
<evidence type="ECO:0000259" key="5">
    <source>
        <dbReference type="PROSITE" id="PS51935"/>
    </source>
</evidence>
<keyword evidence="4" id="KW-0788">Thiol protease</keyword>
<dbReference type="OrthoDB" id="202825at2759"/>
<dbReference type="VEuPathDB" id="GiardiaDB:DHA2_4577"/>
<dbReference type="PROSITE" id="PS51935">
    <property type="entry name" value="NLPC_P60"/>
    <property type="match status" value="1"/>
</dbReference>
<keyword evidence="2" id="KW-0645">Protease</keyword>
<dbReference type="PANTHER" id="PTHR47664">
    <property type="entry name" value="NLPC_P60 DOMAIN-CONTAINING PROTEIN"/>
    <property type="match status" value="1"/>
</dbReference>
<feature type="domain" description="NlpC/P60" evidence="5">
    <location>
        <begin position="48"/>
        <end position="201"/>
    </location>
</feature>
<dbReference type="AlphaFoldDB" id="V6TWR5"/>
<gene>
    <name evidence="6" type="ORF">GSB_4577</name>
</gene>
<evidence type="ECO:0000256" key="2">
    <source>
        <dbReference type="ARBA" id="ARBA00022670"/>
    </source>
</evidence>
<evidence type="ECO:0000313" key="7">
    <source>
        <dbReference type="Proteomes" id="UP000018040"/>
    </source>
</evidence>
<proteinExistence type="inferred from homology"/>
<comment type="caution">
    <text evidence="6">The sequence shown here is derived from an EMBL/GenBank/DDBJ whole genome shotgun (WGS) entry which is preliminary data.</text>
</comment>
<name>V6TWR5_GIAIN</name>
<reference evidence="6 7" key="2">
    <citation type="journal article" date="2013" name="Genome Biol. Evol.">
        <title>Genome sequencing of Giardia lamblia genotypes A2 and B isolates (DH and GS) and comparative analysis with the genomes of genotypes A1 and E (WB and Pig).</title>
        <authorList>
            <person name="Adam R.D."/>
            <person name="Dahlstrom E.W."/>
            <person name="Martens C.A."/>
            <person name="Bruno D.P."/>
            <person name="Barbian K.D."/>
            <person name="Ricklefs S.M."/>
            <person name="Hernandez M.M."/>
            <person name="Narla N.P."/>
            <person name="Patel R.B."/>
            <person name="Porcella S.F."/>
            <person name="Nash T.E."/>
        </authorList>
    </citation>
    <scope>NUCLEOTIDE SEQUENCE [LARGE SCALE GENOMIC DNA]</scope>
    <source>
        <strain evidence="6 7">GS</strain>
    </source>
</reference>
<dbReference type="Proteomes" id="UP000018040">
    <property type="component" value="Unassembled WGS sequence"/>
</dbReference>
<organism evidence="6 7">
    <name type="scientific">Giardia intestinalis</name>
    <name type="common">Giardia lamblia</name>
    <dbReference type="NCBI Taxonomy" id="5741"/>
    <lineage>
        <taxon>Eukaryota</taxon>
        <taxon>Metamonada</taxon>
        <taxon>Diplomonadida</taxon>
        <taxon>Hexamitidae</taxon>
        <taxon>Giardiinae</taxon>
        <taxon>Giardia</taxon>
    </lineage>
</organism>
<dbReference type="GO" id="GO:0008234">
    <property type="term" value="F:cysteine-type peptidase activity"/>
    <property type="evidence" value="ECO:0007669"/>
    <property type="project" value="UniProtKB-KW"/>
</dbReference>
<dbReference type="PANTHER" id="PTHR47664:SF1">
    <property type="entry name" value="CHROMOSOME UNDETERMINED SCAFFOLD_14, WHOLE GENOME SHOTGUN SEQUENCE"/>
    <property type="match status" value="1"/>
</dbReference>
<reference evidence="7" key="1">
    <citation type="submission" date="2012-02" db="EMBL/GenBank/DDBJ databases">
        <title>Genome sequencing of Giardia lamblia Genotypes A2 and B isolates (DH and GS) and comparative analysis with the genomes of Genotypes A1 and E (WB and Pig).</title>
        <authorList>
            <person name="Adam R."/>
            <person name="Dahlstrom E."/>
            <person name="Martens C."/>
            <person name="Bruno D."/>
            <person name="Barbian K."/>
            <person name="Porcella S.F."/>
            <person name="Nash T."/>
        </authorList>
    </citation>
    <scope>NUCLEOTIDE SEQUENCE</scope>
    <source>
        <strain evidence="7">GS</strain>
    </source>
</reference>
<dbReference type="InterPro" id="IPR000064">
    <property type="entry name" value="NLP_P60_dom"/>
</dbReference>
<dbReference type="Gene3D" id="3.90.1720.10">
    <property type="entry name" value="endopeptidase domain like (from Nostoc punctiforme)"/>
    <property type="match status" value="1"/>
</dbReference>
<accession>V6TWR5</accession>
<dbReference type="EMBL" id="AHHH01000069">
    <property type="protein sequence ID" value="ESU42802.1"/>
    <property type="molecule type" value="Genomic_DNA"/>
</dbReference>
<evidence type="ECO:0000256" key="3">
    <source>
        <dbReference type="ARBA" id="ARBA00022801"/>
    </source>
</evidence>
<keyword evidence="3" id="KW-0378">Hydrolase</keyword>